<feature type="compositionally biased region" description="Acidic residues" evidence="1">
    <location>
        <begin position="827"/>
        <end position="836"/>
    </location>
</feature>
<feature type="region of interest" description="Disordered" evidence="1">
    <location>
        <begin position="1105"/>
        <end position="1125"/>
    </location>
</feature>
<accession>A0ABQ1IHV3</accession>
<gene>
    <name evidence="3" type="ORF">GCM10011505_22230</name>
</gene>
<keyword evidence="4" id="KW-1185">Reference proteome</keyword>
<feature type="region of interest" description="Disordered" evidence="1">
    <location>
        <begin position="819"/>
        <end position="838"/>
    </location>
</feature>
<name>A0ABQ1IHV3_9PROT</name>
<protein>
    <recommendedName>
        <fullName evidence="2">YhdP central domain-containing protein</fullName>
    </recommendedName>
</protein>
<dbReference type="Pfam" id="PF13116">
    <property type="entry name" value="YhdP"/>
    <property type="match status" value="1"/>
</dbReference>
<reference evidence="4" key="1">
    <citation type="journal article" date="2019" name="Int. J. Syst. Evol. Microbiol.">
        <title>The Global Catalogue of Microorganisms (GCM) 10K type strain sequencing project: providing services to taxonomists for standard genome sequencing and annotation.</title>
        <authorList>
            <consortium name="The Broad Institute Genomics Platform"/>
            <consortium name="The Broad Institute Genome Sequencing Center for Infectious Disease"/>
            <person name="Wu L."/>
            <person name="Ma J."/>
        </authorList>
    </citation>
    <scope>NUCLEOTIDE SEQUENCE [LARGE SCALE GENOMIC DNA]</scope>
    <source>
        <strain evidence="4">CGMCC 1.10188</strain>
    </source>
</reference>
<organism evidence="3 4">
    <name type="scientific">Tistrella bauzanensis</name>
    <dbReference type="NCBI Taxonomy" id="657419"/>
    <lineage>
        <taxon>Bacteria</taxon>
        <taxon>Pseudomonadati</taxon>
        <taxon>Pseudomonadota</taxon>
        <taxon>Alphaproteobacteria</taxon>
        <taxon>Geminicoccales</taxon>
        <taxon>Geminicoccaceae</taxon>
        <taxon>Tistrella</taxon>
    </lineage>
</organism>
<feature type="domain" description="YhdP central" evidence="2">
    <location>
        <begin position="335"/>
        <end position="822"/>
    </location>
</feature>
<dbReference type="Proteomes" id="UP000603352">
    <property type="component" value="Unassembled WGS sequence"/>
</dbReference>
<dbReference type="RefSeq" id="WP_188577769.1">
    <property type="nucleotide sequence ID" value="NZ_BMDZ01000022.1"/>
</dbReference>
<comment type="caution">
    <text evidence="3">The sequence shown here is derived from an EMBL/GenBank/DDBJ whole genome shotgun (WGS) entry which is preliminary data.</text>
</comment>
<evidence type="ECO:0000259" key="2">
    <source>
        <dbReference type="Pfam" id="PF13116"/>
    </source>
</evidence>
<evidence type="ECO:0000313" key="4">
    <source>
        <dbReference type="Proteomes" id="UP000603352"/>
    </source>
</evidence>
<dbReference type="InterPro" id="IPR025263">
    <property type="entry name" value="YhdP_central"/>
</dbReference>
<evidence type="ECO:0000313" key="3">
    <source>
        <dbReference type="EMBL" id="GGB40306.1"/>
    </source>
</evidence>
<proteinExistence type="predicted"/>
<feature type="compositionally biased region" description="Pro residues" evidence="1">
    <location>
        <begin position="183"/>
        <end position="192"/>
    </location>
</feature>
<sequence length="1125" mass="117357">MIVRISTWVARLFIAGLLVVVVALVLGGLRLAAGPVDLGPAGPWIADRLELAEGRFRLDAGDARLSLDAATSSLTLAVDDVAIVDRFGQPVLRLPGLRIGLSIGDLVAQRITPTTLELTGLEVAVQRDTSGEVSLALLDASPLDRVSGPEDGLPIDRLLPLFEPGGAPPEPVRPDPDLRAPDPAAPPVPASPPSDYERLRQWLDGITDPGAWALDVSQVVLVRVTAVRIGYQDAGLGMSGQVSGRDLRLTRDGERVKVAVDLNGTLSGETVGAALTGIIEPENRSADLSLAVRPLRVDRVAAVLGLPAPFDGIGASVEGIIDIVMTDRRVDRLHSRLQMSDGVIDWPGFLARPIPVADAALVVDVTQDGDRVEITQARVRLADGGDLGGSVTFQGVTGGAETMSVTGGLIGGGLKVDDIDRYWPLGLQEKARDWVVAQVHGGRVDGLSVAIDIRPGMLGEEGRLARQAVQGEFAFTGIAVDYQPPLPPVRNLTGTGSFDLRGMRYLLDPGGKAGETGLALGRARVAIEGFGVKGVPTRVTVAVPVTGPVGDVLDVLALPPIEFVDPAFSDPEGLEGQAAIDLSLDLPIGVDSPEVIYSARGRIDKLAVQAAVLGLDVEQGAFAVAVDNRLARLNGKAVVGGAPFDIDWRQAIDPTTAWERRVDVSGRVDDAMRSRLGLDLAPFLTGPVGLDLAVELPRGRPDEPLIDVDADLTPAAMAVPDLGWRKPAGSAGRLTAMVHPHAAPDGAEEVIDIKDARVDAGDLVVTGDVQLVGGQLAKAGLARVDIGRSRLRVDYQNGGSDPDRITIRGRMLDAEPLIDSTAARDADDGDAGDGDTSESVTVDLAVDSLRIDDARRLEKVEAAATTVNGAVRRAAVQATLPVAPDTGSQRGPGTVRVTIDPAAAGARNLRLDTDRMDDLMAFAGLRGYIAGGTLGITGVIDDSAETIHVAGRFEGRDYRLMNAPAIARALATASPSGVSDRIGGRDGVALSVLSGDFVYDDGVITLEDSRAHGSEIGVTAKGRIDLDQNRIDLAGTLVPLYTINSAVGRIPLIGDLLVGDEGSGVFAATYRLRGPLDDPEVSVNPLAALAPGFLRNIFGAIAGGLDGTGPGKPPTGTDPRPDFPQ</sequence>
<feature type="region of interest" description="Disordered" evidence="1">
    <location>
        <begin position="160"/>
        <end position="195"/>
    </location>
</feature>
<dbReference type="EMBL" id="BMDZ01000022">
    <property type="protein sequence ID" value="GGB40306.1"/>
    <property type="molecule type" value="Genomic_DNA"/>
</dbReference>
<evidence type="ECO:0000256" key="1">
    <source>
        <dbReference type="SAM" id="MobiDB-lite"/>
    </source>
</evidence>